<accession>A0AAV5TSJ7</accession>
<evidence type="ECO:0000313" key="3">
    <source>
        <dbReference type="Proteomes" id="UP001432027"/>
    </source>
</evidence>
<feature type="region of interest" description="Disordered" evidence="1">
    <location>
        <begin position="1"/>
        <end position="33"/>
    </location>
</feature>
<name>A0AAV5TSJ7_9BILA</name>
<sequence>MGAGLRTITGREGFVTEGPEPETGPEPEPGTGNRRLVEVLSQPADALAVALSAQHLAHVHLQRTRREVGARNLAFAGAHVLHAEVPLELVLAHRARLVDLVAEYDDGSGGHHLIPEQTLQLGLRLHQSLVVGGVDQEDDAVHGREVVLPHATRLSVASEVEGGEAHAAQRELLRRGMERGHVLRHAVVLKHVQQRRLAGVVQSEEDELARLLRQTEEVKHVREPAPQPRHLKL</sequence>
<gene>
    <name evidence="2" type="ORF">PENTCL1PPCAC_19526</name>
</gene>
<organism evidence="2 3">
    <name type="scientific">Pristionchus entomophagus</name>
    <dbReference type="NCBI Taxonomy" id="358040"/>
    <lineage>
        <taxon>Eukaryota</taxon>
        <taxon>Metazoa</taxon>
        <taxon>Ecdysozoa</taxon>
        <taxon>Nematoda</taxon>
        <taxon>Chromadorea</taxon>
        <taxon>Rhabditida</taxon>
        <taxon>Rhabditina</taxon>
        <taxon>Diplogasteromorpha</taxon>
        <taxon>Diplogasteroidea</taxon>
        <taxon>Neodiplogasteridae</taxon>
        <taxon>Pristionchus</taxon>
    </lineage>
</organism>
<dbReference type="EMBL" id="BTSX01000004">
    <property type="protein sequence ID" value="GMS97351.1"/>
    <property type="molecule type" value="Genomic_DNA"/>
</dbReference>
<proteinExistence type="predicted"/>
<reference evidence="2" key="1">
    <citation type="submission" date="2023-10" db="EMBL/GenBank/DDBJ databases">
        <title>Genome assembly of Pristionchus species.</title>
        <authorList>
            <person name="Yoshida K."/>
            <person name="Sommer R.J."/>
        </authorList>
    </citation>
    <scope>NUCLEOTIDE SEQUENCE</scope>
    <source>
        <strain evidence="2">RS0144</strain>
    </source>
</reference>
<comment type="caution">
    <text evidence="2">The sequence shown here is derived from an EMBL/GenBank/DDBJ whole genome shotgun (WGS) entry which is preliminary data.</text>
</comment>
<dbReference type="AlphaFoldDB" id="A0AAV5TSJ7"/>
<evidence type="ECO:0000256" key="1">
    <source>
        <dbReference type="SAM" id="MobiDB-lite"/>
    </source>
</evidence>
<protein>
    <submittedName>
        <fullName evidence="2">Uncharacterized protein</fullName>
    </submittedName>
</protein>
<evidence type="ECO:0000313" key="2">
    <source>
        <dbReference type="EMBL" id="GMS97351.1"/>
    </source>
</evidence>
<dbReference type="Proteomes" id="UP001432027">
    <property type="component" value="Unassembled WGS sequence"/>
</dbReference>
<keyword evidence="3" id="KW-1185">Reference proteome</keyword>
<feature type="non-terminal residue" evidence="2">
    <location>
        <position position="233"/>
    </location>
</feature>